<dbReference type="Proteomes" id="UP000188268">
    <property type="component" value="Unassembled WGS sequence"/>
</dbReference>
<dbReference type="STRING" id="210143.A0A1R3JHS5"/>
<name>A0A1R3JHS5_COCAP</name>
<dbReference type="InterPro" id="IPR002182">
    <property type="entry name" value="NB-ARC"/>
</dbReference>
<evidence type="ECO:0000256" key="1">
    <source>
        <dbReference type="ARBA" id="ARBA00022737"/>
    </source>
</evidence>
<dbReference type="AlphaFoldDB" id="A0A1R3JHS5"/>
<proteinExistence type="predicted"/>
<dbReference type="SUPFAM" id="SSF52058">
    <property type="entry name" value="L domain-like"/>
    <property type="match status" value="1"/>
</dbReference>
<evidence type="ECO:0000259" key="5">
    <source>
        <dbReference type="Pfam" id="PF23598"/>
    </source>
</evidence>
<keyword evidence="2" id="KW-0611">Plant defense</keyword>
<dbReference type="OrthoDB" id="1935686at2759"/>
<dbReference type="Pfam" id="PF23598">
    <property type="entry name" value="LRR_14"/>
    <property type="match status" value="1"/>
</dbReference>
<organism evidence="6 7">
    <name type="scientific">Corchorus capsularis</name>
    <name type="common">Jute</name>
    <dbReference type="NCBI Taxonomy" id="210143"/>
    <lineage>
        <taxon>Eukaryota</taxon>
        <taxon>Viridiplantae</taxon>
        <taxon>Streptophyta</taxon>
        <taxon>Embryophyta</taxon>
        <taxon>Tracheophyta</taxon>
        <taxon>Spermatophyta</taxon>
        <taxon>Magnoliopsida</taxon>
        <taxon>eudicotyledons</taxon>
        <taxon>Gunneridae</taxon>
        <taxon>Pentapetalae</taxon>
        <taxon>rosids</taxon>
        <taxon>malvids</taxon>
        <taxon>Malvales</taxon>
        <taxon>Malvaceae</taxon>
        <taxon>Grewioideae</taxon>
        <taxon>Apeibeae</taxon>
        <taxon>Corchorus</taxon>
    </lineage>
</organism>
<keyword evidence="1" id="KW-0677">Repeat</keyword>
<evidence type="ECO:0000313" key="7">
    <source>
        <dbReference type="Proteomes" id="UP000188268"/>
    </source>
</evidence>
<feature type="domain" description="NB-ARC" evidence="3">
    <location>
        <begin position="165"/>
        <end position="341"/>
    </location>
</feature>
<evidence type="ECO:0000313" key="6">
    <source>
        <dbReference type="EMBL" id="OMO94406.1"/>
    </source>
</evidence>
<dbReference type="Pfam" id="PF00931">
    <property type="entry name" value="NB-ARC"/>
    <property type="match status" value="1"/>
</dbReference>
<keyword evidence="7" id="KW-1185">Reference proteome</keyword>
<dbReference type="InterPro" id="IPR058922">
    <property type="entry name" value="WHD_DRP"/>
</dbReference>
<accession>A0A1R3JHS5</accession>
<protein>
    <submittedName>
        <fullName evidence="6">Disease resistance protein</fullName>
    </submittedName>
</protein>
<feature type="domain" description="Disease resistance protein winged helix" evidence="4">
    <location>
        <begin position="428"/>
        <end position="498"/>
    </location>
</feature>
<dbReference type="GO" id="GO:0098542">
    <property type="term" value="P:defense response to other organism"/>
    <property type="evidence" value="ECO:0007669"/>
    <property type="project" value="TreeGrafter"/>
</dbReference>
<comment type="caution">
    <text evidence="6">The sequence shown here is derived from an EMBL/GenBank/DDBJ whole genome shotgun (WGS) entry which is preliminary data.</text>
</comment>
<dbReference type="Gene3D" id="3.40.50.300">
    <property type="entry name" value="P-loop containing nucleotide triphosphate hydrolases"/>
    <property type="match status" value="1"/>
</dbReference>
<evidence type="ECO:0000259" key="3">
    <source>
        <dbReference type="Pfam" id="PF00931"/>
    </source>
</evidence>
<dbReference type="Gene3D" id="1.10.8.430">
    <property type="entry name" value="Helical domain of apoptotic protease-activating factors"/>
    <property type="match status" value="1"/>
</dbReference>
<dbReference type="PANTHER" id="PTHR23155">
    <property type="entry name" value="DISEASE RESISTANCE PROTEIN RP"/>
    <property type="match status" value="1"/>
</dbReference>
<dbReference type="OMA" id="EENCPAY"/>
<evidence type="ECO:0000256" key="2">
    <source>
        <dbReference type="ARBA" id="ARBA00022821"/>
    </source>
</evidence>
<dbReference type="SUPFAM" id="SSF52540">
    <property type="entry name" value="P-loop containing nucleoside triphosphate hydrolases"/>
    <property type="match status" value="1"/>
</dbReference>
<dbReference type="FunFam" id="1.10.10.10:FF:000322">
    <property type="entry name" value="Probable disease resistance protein At1g63360"/>
    <property type="match status" value="1"/>
</dbReference>
<gene>
    <name evidence="6" type="ORF">CCACVL1_06021</name>
</gene>
<reference evidence="6 7" key="1">
    <citation type="submission" date="2013-09" db="EMBL/GenBank/DDBJ databases">
        <title>Corchorus capsularis genome sequencing.</title>
        <authorList>
            <person name="Alam M."/>
            <person name="Haque M.S."/>
            <person name="Islam M.S."/>
            <person name="Emdad E.M."/>
            <person name="Islam M.M."/>
            <person name="Ahmed B."/>
            <person name="Halim A."/>
            <person name="Hossen Q.M.M."/>
            <person name="Hossain M.Z."/>
            <person name="Ahmed R."/>
            <person name="Khan M.M."/>
            <person name="Islam R."/>
            <person name="Rashid M.M."/>
            <person name="Khan S.A."/>
            <person name="Rahman M.S."/>
            <person name="Alam M."/>
        </authorList>
    </citation>
    <scope>NUCLEOTIDE SEQUENCE [LARGE SCALE GENOMIC DNA]</scope>
    <source>
        <strain evidence="7">cv. CVL-1</strain>
        <tissue evidence="6">Whole seedling</tissue>
    </source>
</reference>
<dbReference type="InterPro" id="IPR055414">
    <property type="entry name" value="LRR_R13L4/SHOC2-like"/>
</dbReference>
<dbReference type="PANTHER" id="PTHR23155:SF1205">
    <property type="entry name" value="DISEASE RESISTANCE PROTEIN RPM1"/>
    <property type="match status" value="1"/>
</dbReference>
<dbReference type="GO" id="GO:0043531">
    <property type="term" value="F:ADP binding"/>
    <property type="evidence" value="ECO:0007669"/>
    <property type="project" value="InterPro"/>
</dbReference>
<feature type="domain" description="Disease resistance R13L4/SHOC-2-like LRR" evidence="5">
    <location>
        <begin position="600"/>
        <end position="765"/>
    </location>
</feature>
<dbReference type="InterPro" id="IPR036388">
    <property type="entry name" value="WH-like_DNA-bd_sf"/>
</dbReference>
<sequence length="827" mass="95337">MESTIVEDNHTSKLCGCCGPRGNSIEEDVEAIRRDLRRLDSILGNYDAREDHDDQLDEMGIEQLRLASFRAADALERYEDQLTREDADAFYDSLYGILTSITKLKSHGDDVASEIKHVRSTIINLSNEIDRLENKLRDLPLLWANLKEDVPLLEEDDVVGIEEPRTKLMEWLLTDDGEYPRLKVISVVGMGGTGKTILVKKAFDDVIINKSFRYHVWTTVSRSFTIEELLRDIIRQIYTINRQPIPQGVDHMTISYLKSIVKNSFQSSSFLLVLDNVWSIRAWDAIKEALPKVNRSRVLLTTRDFEKALTASIELNGEIHTMDKLSPEDSKILFCRKAFEDGRCPYHLEKTIGSILRKCDGLPLAIISIAGFLRNKETTTSHQWEMAYSNLGFELRMNQELAFMKKTLSLSYNELPGYLKSCFLYLSMFPEDYTIEYNRLIRLWIAEKFIQPREGLTMEEDVVGYFKVLLNKNLIQVAETTSDGRVKSCRLHDIMHKICILKSKDQKFAAIHKDNGDATWLNINVRRLSIQNTFPNVDQIRENSLLRALLVFGLVDSPSKAIMLELLLKNHKVVRVLDLQAAPLKQFLREVTKLVHLSLRKEDGTALWSSVRKLNQLRALSITSVDEEEIIDLPDDELSPHCLRYLQRLYLTGPLKKLPNWVPMLTSLVRLSLKWSRLNDAPLEHLQNLPHLVHLELLQVHNGEELHFENGGFRNLKVLGLDKFDQLKIIKVDEGAMANLEKLIIQRCIILKEVPIGIEHLTQIKVLELFDMPQELIMRLRPDGPDNWKIAHIPQVYSTYWTGTMWESHSLKGSLHERESIINLCWK</sequence>
<dbReference type="Gene3D" id="3.80.10.10">
    <property type="entry name" value="Ribonuclease Inhibitor"/>
    <property type="match status" value="1"/>
</dbReference>
<dbReference type="Gramene" id="OMO94406">
    <property type="protein sequence ID" value="OMO94406"/>
    <property type="gene ID" value="CCACVL1_06021"/>
</dbReference>
<dbReference type="InterPro" id="IPR044974">
    <property type="entry name" value="Disease_R_plants"/>
</dbReference>
<dbReference type="EMBL" id="AWWV01007876">
    <property type="protein sequence ID" value="OMO94406.1"/>
    <property type="molecule type" value="Genomic_DNA"/>
</dbReference>
<dbReference type="InterPro" id="IPR042197">
    <property type="entry name" value="Apaf_helical"/>
</dbReference>
<dbReference type="InterPro" id="IPR027417">
    <property type="entry name" value="P-loop_NTPase"/>
</dbReference>
<dbReference type="PRINTS" id="PR00364">
    <property type="entry name" value="DISEASERSIST"/>
</dbReference>
<dbReference type="Gene3D" id="1.10.10.10">
    <property type="entry name" value="Winged helix-like DNA-binding domain superfamily/Winged helix DNA-binding domain"/>
    <property type="match status" value="1"/>
</dbReference>
<dbReference type="Pfam" id="PF23559">
    <property type="entry name" value="WHD_DRP"/>
    <property type="match status" value="1"/>
</dbReference>
<evidence type="ECO:0000259" key="4">
    <source>
        <dbReference type="Pfam" id="PF23559"/>
    </source>
</evidence>
<dbReference type="InterPro" id="IPR032675">
    <property type="entry name" value="LRR_dom_sf"/>
</dbReference>